<sequence>MGFSLIIAEFYHNHPLSHQLRFLQMMTPQPTQTSQTVDAAKPDAPLLSPNPSTTPQPSDENSLSPHYRAIQTFMKRKTHVGKKAEAGLQSDFAHFFVQPNLDAIQAMDIGGITNLRELFSNPDAPLTFEIGFGMGTSLVEMAKNEPTRNFVGIEVHEAGLGNCAFLAGELGLNNLKLISGDAIALMQQLPAAHIDTLQLYFPDPWQKKRHYKRRFVSADRMKVVERVLKKGGIFHAATDWEHYAHWMIEVMDSLTAFENVEGKNSEGIGNFLPRPDFRPLTKFEKRGLEEGRAIYDIMYRKV</sequence>
<evidence type="ECO:0000256" key="8">
    <source>
        <dbReference type="SAM" id="MobiDB-lite"/>
    </source>
</evidence>
<dbReference type="EC" id="2.1.1.33" evidence="7"/>
<reference evidence="9 10" key="1">
    <citation type="submission" date="2018-06" db="EMBL/GenBank/DDBJ databases">
        <authorList>
            <consortium name="Pathogen Informatics"/>
            <person name="Doyle S."/>
        </authorList>
    </citation>
    <scope>NUCLEOTIDE SEQUENCE [LARGE SCALE GENOMIC DNA]</scope>
    <source>
        <strain evidence="9 10">NCTC10465</strain>
    </source>
</reference>
<evidence type="ECO:0000256" key="4">
    <source>
        <dbReference type="ARBA" id="ARBA00022679"/>
    </source>
</evidence>
<comment type="similarity">
    <text evidence="7">Belongs to the class I-like SAM-binding methyltransferase superfamily. TrmB family.</text>
</comment>
<feature type="binding site" evidence="7">
    <location>
        <position position="207"/>
    </location>
    <ligand>
        <name>substrate</name>
    </ligand>
</feature>
<evidence type="ECO:0000256" key="1">
    <source>
        <dbReference type="ARBA" id="ARBA00000142"/>
    </source>
</evidence>
<evidence type="ECO:0000256" key="3">
    <source>
        <dbReference type="ARBA" id="ARBA00022603"/>
    </source>
</evidence>
<feature type="compositionally biased region" description="Polar residues" evidence="8">
    <location>
        <begin position="49"/>
        <end position="63"/>
    </location>
</feature>
<dbReference type="GO" id="GO:0043527">
    <property type="term" value="C:tRNA methyltransferase complex"/>
    <property type="evidence" value="ECO:0007669"/>
    <property type="project" value="TreeGrafter"/>
</dbReference>
<dbReference type="NCBIfam" id="TIGR00091">
    <property type="entry name" value="tRNA (guanosine(46)-N7)-methyltransferase TrmB"/>
    <property type="match status" value="1"/>
</dbReference>
<feature type="binding site" evidence="7">
    <location>
        <position position="239"/>
    </location>
    <ligand>
        <name>substrate</name>
    </ligand>
</feature>
<dbReference type="Pfam" id="PF02390">
    <property type="entry name" value="Methyltransf_4"/>
    <property type="match status" value="1"/>
</dbReference>
<feature type="binding site" evidence="7">
    <location>
        <position position="154"/>
    </location>
    <ligand>
        <name>S-adenosyl-L-methionine</name>
        <dbReference type="ChEBI" id="CHEBI:59789"/>
    </ligand>
</feature>
<dbReference type="InterPro" id="IPR029063">
    <property type="entry name" value="SAM-dependent_MTases_sf"/>
</dbReference>
<dbReference type="Gene3D" id="3.40.50.150">
    <property type="entry name" value="Vaccinia Virus protein VP39"/>
    <property type="match status" value="1"/>
</dbReference>
<keyword evidence="4 7" id="KW-0808">Transferase</keyword>
<keyword evidence="10" id="KW-1185">Reference proteome</keyword>
<comment type="function">
    <text evidence="2 7">Catalyzes the formation of N(7)-methylguanine at position 46 (m7G46) in tRNA.</text>
</comment>
<protein>
    <recommendedName>
        <fullName evidence="7">tRNA (guanine-N(7)-)-methyltransferase</fullName>
        <ecNumber evidence="7">2.1.1.33</ecNumber>
    </recommendedName>
    <alternativeName>
        <fullName evidence="7">tRNA (guanine(46)-N(7))-methyltransferase</fullName>
    </alternativeName>
    <alternativeName>
        <fullName evidence="7">tRNA(m7G46)-methyltransferase</fullName>
    </alternativeName>
</protein>
<dbReference type="SUPFAM" id="SSF53335">
    <property type="entry name" value="S-adenosyl-L-methionine-dependent methyltransferases"/>
    <property type="match status" value="1"/>
</dbReference>
<keyword evidence="6 7" id="KW-0819">tRNA processing</keyword>
<evidence type="ECO:0000313" key="10">
    <source>
        <dbReference type="Proteomes" id="UP000255230"/>
    </source>
</evidence>
<dbReference type="InterPro" id="IPR003358">
    <property type="entry name" value="tRNA_(Gua-N-7)_MeTrfase_Trmb"/>
</dbReference>
<dbReference type="PANTHER" id="PTHR23417">
    <property type="entry name" value="3-DEOXY-D-MANNO-OCTULOSONIC-ACID TRANSFERASE/TRNA GUANINE-N 7 - -METHYLTRANSFERASE"/>
    <property type="match status" value="1"/>
</dbReference>
<feature type="binding site" evidence="7">
    <location>
        <position position="181"/>
    </location>
    <ligand>
        <name>S-adenosyl-L-methionine</name>
        <dbReference type="ChEBI" id="CHEBI:59789"/>
    </ligand>
</feature>
<evidence type="ECO:0000313" key="9">
    <source>
        <dbReference type="EMBL" id="STY97713.1"/>
    </source>
</evidence>
<name>A0A378QA44_FAUOS</name>
<dbReference type="Proteomes" id="UP000255230">
    <property type="component" value="Unassembled WGS sequence"/>
</dbReference>
<dbReference type="HAMAP" id="MF_01057">
    <property type="entry name" value="tRNA_methyltr_TrmB"/>
    <property type="match status" value="1"/>
</dbReference>
<feature type="binding site" evidence="7">
    <location>
        <begin position="281"/>
        <end position="284"/>
    </location>
    <ligand>
        <name>substrate</name>
    </ligand>
</feature>
<feature type="binding site" evidence="7">
    <location>
        <position position="129"/>
    </location>
    <ligand>
        <name>S-adenosyl-L-methionine</name>
        <dbReference type="ChEBI" id="CHEBI:59789"/>
    </ligand>
</feature>
<dbReference type="EMBL" id="UGPY01000001">
    <property type="protein sequence ID" value="STY97713.1"/>
    <property type="molecule type" value="Genomic_DNA"/>
</dbReference>
<accession>A0A378QA44</accession>
<proteinExistence type="inferred from homology"/>
<gene>
    <name evidence="9" type="primary">trmB_2</name>
    <name evidence="7" type="synonym">trmB</name>
    <name evidence="9" type="ORF">NCTC10465_01498</name>
</gene>
<dbReference type="InterPro" id="IPR055361">
    <property type="entry name" value="tRNA_methyltr_TrmB_bact"/>
</dbReference>
<evidence type="ECO:0000256" key="5">
    <source>
        <dbReference type="ARBA" id="ARBA00022691"/>
    </source>
</evidence>
<feature type="binding site" evidence="7">
    <location>
        <position position="203"/>
    </location>
    <ligand>
        <name>S-adenosyl-L-methionine</name>
        <dbReference type="ChEBI" id="CHEBI:59789"/>
    </ligand>
</feature>
<keyword evidence="5 7" id="KW-0949">S-adenosyl-L-methionine</keyword>
<dbReference type="AlphaFoldDB" id="A0A378QA44"/>
<comment type="caution">
    <text evidence="7">Lacks conserved residue(s) required for the propagation of feature annotation.</text>
</comment>
<dbReference type="PANTHER" id="PTHR23417:SF14">
    <property type="entry name" value="PENTACOTRIPEPTIDE-REPEAT REGION OF PRORP DOMAIN-CONTAINING PROTEIN"/>
    <property type="match status" value="1"/>
</dbReference>
<dbReference type="GO" id="GO:0008176">
    <property type="term" value="F:tRNA (guanine(46)-N7)-methyltransferase activity"/>
    <property type="evidence" value="ECO:0007669"/>
    <property type="project" value="UniProtKB-UniRule"/>
</dbReference>
<evidence type="ECO:0000256" key="2">
    <source>
        <dbReference type="ARBA" id="ARBA00003015"/>
    </source>
</evidence>
<feature type="region of interest" description="Disordered" evidence="8">
    <location>
        <begin position="29"/>
        <end position="63"/>
    </location>
</feature>
<comment type="catalytic activity">
    <reaction evidence="1 7">
        <text>guanosine(46) in tRNA + S-adenosyl-L-methionine = N(7)-methylguanosine(46) in tRNA + S-adenosyl-L-homocysteine</text>
        <dbReference type="Rhea" id="RHEA:42708"/>
        <dbReference type="Rhea" id="RHEA-COMP:10188"/>
        <dbReference type="Rhea" id="RHEA-COMP:10189"/>
        <dbReference type="ChEBI" id="CHEBI:57856"/>
        <dbReference type="ChEBI" id="CHEBI:59789"/>
        <dbReference type="ChEBI" id="CHEBI:74269"/>
        <dbReference type="ChEBI" id="CHEBI:74480"/>
        <dbReference type="EC" id="2.1.1.33"/>
    </reaction>
</comment>
<comment type="pathway">
    <text evidence="7">tRNA modification; N(7)-methylguanine-tRNA biosynthesis.</text>
</comment>
<evidence type="ECO:0000256" key="7">
    <source>
        <dbReference type="HAMAP-Rule" id="MF_01057"/>
    </source>
</evidence>
<dbReference type="UniPathway" id="UPA00989"/>
<keyword evidence="3 7" id="KW-0489">Methyltransferase</keyword>
<organism evidence="9 10">
    <name type="scientific">Faucicola osloensis</name>
    <name type="common">Moraxella osloensis</name>
    <dbReference type="NCBI Taxonomy" id="34062"/>
    <lineage>
        <taxon>Bacteria</taxon>
        <taxon>Pseudomonadati</taxon>
        <taxon>Pseudomonadota</taxon>
        <taxon>Gammaproteobacteria</taxon>
        <taxon>Moraxellales</taxon>
        <taxon>Moraxellaceae</taxon>
        <taxon>Faucicola</taxon>
    </lineage>
</organism>
<evidence type="ECO:0000256" key="6">
    <source>
        <dbReference type="ARBA" id="ARBA00022694"/>
    </source>
</evidence>
<dbReference type="PROSITE" id="PS51625">
    <property type="entry name" value="SAM_MT_TRMB"/>
    <property type="match status" value="1"/>
</dbReference>